<dbReference type="Proteomes" id="UP000886653">
    <property type="component" value="Unassembled WGS sequence"/>
</dbReference>
<dbReference type="PANTHER" id="PTHR46177">
    <property type="entry name" value="INTEGRASE CATALYTIC DOMAIN-CONTAINING PROTEIN"/>
    <property type="match status" value="1"/>
</dbReference>
<evidence type="ECO:0000259" key="1">
    <source>
        <dbReference type="Pfam" id="PF24764"/>
    </source>
</evidence>
<organism evidence="2 3">
    <name type="scientific">Cronartium quercuum f. sp. fusiforme G11</name>
    <dbReference type="NCBI Taxonomy" id="708437"/>
    <lineage>
        <taxon>Eukaryota</taxon>
        <taxon>Fungi</taxon>
        <taxon>Dikarya</taxon>
        <taxon>Basidiomycota</taxon>
        <taxon>Pucciniomycotina</taxon>
        <taxon>Pucciniomycetes</taxon>
        <taxon>Pucciniales</taxon>
        <taxon>Coleosporiaceae</taxon>
        <taxon>Cronartium</taxon>
    </lineage>
</organism>
<sequence>TVAQLICEIDPVGIDLCKHGKLKHQMFWCTGPNNVWSSDGHDKLKPFGIAIYGFIDAWSQKVLRLDAGPSNNDPCCIAYHYLQTALELGGIPQQTFTAHGSETGIMEAYQMAFLLLYGSGDMCEQSRHAHIFKISPKNQKIESLWSLVHKHRGLQIHDEFQAGFDQVDEHGNCTYDPNDPLQKFVF</sequence>
<keyword evidence="3" id="KW-1185">Reference proteome</keyword>
<accession>A0A9P6T6Z7</accession>
<gene>
    <name evidence="2" type="ORF">CROQUDRAFT_52287</name>
</gene>
<feature type="domain" description="Integrase core" evidence="1">
    <location>
        <begin position="29"/>
        <end position="170"/>
    </location>
</feature>
<comment type="caution">
    <text evidence="2">The sequence shown here is derived from an EMBL/GenBank/DDBJ whole genome shotgun (WGS) entry which is preliminary data.</text>
</comment>
<evidence type="ECO:0000313" key="3">
    <source>
        <dbReference type="Proteomes" id="UP000886653"/>
    </source>
</evidence>
<evidence type="ECO:0000313" key="2">
    <source>
        <dbReference type="EMBL" id="KAG0141070.1"/>
    </source>
</evidence>
<protein>
    <recommendedName>
        <fullName evidence="1">Integrase core domain-containing protein</fullName>
    </recommendedName>
</protein>
<reference evidence="2" key="1">
    <citation type="submission" date="2013-11" db="EMBL/GenBank/DDBJ databases">
        <title>Genome sequence of the fusiform rust pathogen reveals effectors for host alternation and coevolution with pine.</title>
        <authorList>
            <consortium name="DOE Joint Genome Institute"/>
            <person name="Smith K."/>
            <person name="Pendleton A."/>
            <person name="Kubisiak T."/>
            <person name="Anderson C."/>
            <person name="Salamov A."/>
            <person name="Aerts A."/>
            <person name="Riley R."/>
            <person name="Clum A."/>
            <person name="Lindquist E."/>
            <person name="Ence D."/>
            <person name="Campbell M."/>
            <person name="Kronenberg Z."/>
            <person name="Feau N."/>
            <person name="Dhillon B."/>
            <person name="Hamelin R."/>
            <person name="Burleigh J."/>
            <person name="Smith J."/>
            <person name="Yandell M."/>
            <person name="Nelson C."/>
            <person name="Grigoriev I."/>
            <person name="Davis J."/>
        </authorList>
    </citation>
    <scope>NUCLEOTIDE SEQUENCE</scope>
    <source>
        <strain evidence="2">G11</strain>
    </source>
</reference>
<dbReference type="InterPro" id="IPR058913">
    <property type="entry name" value="Integrase_dom_put"/>
</dbReference>
<dbReference type="Pfam" id="PF24764">
    <property type="entry name" value="rva_4"/>
    <property type="match status" value="1"/>
</dbReference>
<dbReference type="EMBL" id="MU167404">
    <property type="protein sequence ID" value="KAG0141070.1"/>
    <property type="molecule type" value="Genomic_DNA"/>
</dbReference>
<dbReference type="AlphaFoldDB" id="A0A9P6T6Z7"/>
<name>A0A9P6T6Z7_9BASI</name>
<dbReference type="OrthoDB" id="5946233at2759"/>
<feature type="non-terminal residue" evidence="2">
    <location>
        <position position="1"/>
    </location>
</feature>
<dbReference type="PANTHER" id="PTHR46177:SF1">
    <property type="entry name" value="INTEGRASE CATALYTIC DOMAIN-CONTAINING PROTEIN"/>
    <property type="match status" value="1"/>
</dbReference>
<proteinExistence type="predicted"/>